<dbReference type="InterPro" id="IPR012674">
    <property type="entry name" value="Calycin"/>
</dbReference>
<evidence type="ECO:0000313" key="2">
    <source>
        <dbReference type="Proteomes" id="UP000050934"/>
    </source>
</evidence>
<dbReference type="Gene3D" id="2.40.128.20">
    <property type="match status" value="1"/>
</dbReference>
<evidence type="ECO:0000313" key="1">
    <source>
        <dbReference type="EMBL" id="KRN59255.1"/>
    </source>
</evidence>
<gene>
    <name evidence="1" type="ORF">IV45_GL001402</name>
</gene>
<reference evidence="1 2" key="1">
    <citation type="journal article" date="2015" name="Genome Announc.">
        <title>Expanding the biotechnology potential of lactobacilli through comparative genomics of 213 strains and associated genera.</title>
        <authorList>
            <person name="Sun Z."/>
            <person name="Harris H.M."/>
            <person name="McCann A."/>
            <person name="Guo C."/>
            <person name="Argimon S."/>
            <person name="Zhang W."/>
            <person name="Yang X."/>
            <person name="Jeffery I.B."/>
            <person name="Cooney J.C."/>
            <person name="Kagawa T.F."/>
            <person name="Liu W."/>
            <person name="Song Y."/>
            <person name="Salvetti E."/>
            <person name="Wrobel A."/>
            <person name="Rasinkangas P."/>
            <person name="Parkhill J."/>
            <person name="Rea M.C."/>
            <person name="O'Sullivan O."/>
            <person name="Ritari J."/>
            <person name="Douillard F.P."/>
            <person name="Paul Ross R."/>
            <person name="Yang R."/>
            <person name="Briner A.E."/>
            <person name="Felis G.E."/>
            <person name="de Vos W.M."/>
            <person name="Barrangou R."/>
            <person name="Klaenhammer T.R."/>
            <person name="Caufield P.W."/>
            <person name="Cui Y."/>
            <person name="Zhang H."/>
            <person name="O'Toole P.W."/>
        </authorList>
    </citation>
    <scope>NUCLEOTIDE SEQUENCE [LARGE SCALE GENOMIC DNA]</scope>
    <source>
        <strain evidence="1 2">DSM 17896</strain>
    </source>
</reference>
<dbReference type="Pfam" id="PF09148">
    <property type="entry name" value="DUF1934"/>
    <property type="match status" value="1"/>
</dbReference>
<sequence>MKKEVADIKQGIPVKVHLATSMTIDGNSDHFEFDEEGELLHMAADHHFLRYTEHQQGQATPVQIAMNGDQVRLIRKGPRQTKLLFIENGETISKYQTEYGMIPLHVICDRLIQELDAENNQGQLEVHYRLKNNGQTLGTYRIKLQFES</sequence>
<dbReference type="InterPro" id="IPR015231">
    <property type="entry name" value="DUF1934"/>
</dbReference>
<keyword evidence="2" id="KW-1185">Reference proteome</keyword>
<protein>
    <recommendedName>
        <fullName evidence="3">DUF1934 domain-containing protein</fullName>
    </recommendedName>
</protein>
<dbReference type="PATRIC" id="fig|396268.3.peg.1423"/>
<accession>A0A0R2IAS0</accession>
<dbReference type="AlphaFoldDB" id="A0A0R2IAS0"/>
<dbReference type="STRING" id="396268.IV45_GL001402"/>
<dbReference type="RefSeq" id="WP_057739993.1">
    <property type="nucleotide sequence ID" value="NZ_JQBW01000005.1"/>
</dbReference>
<evidence type="ECO:0008006" key="3">
    <source>
        <dbReference type="Google" id="ProtNLM"/>
    </source>
</evidence>
<organism evidence="1 2">
    <name type="scientific">Limosilactobacillus secaliphilus</name>
    <dbReference type="NCBI Taxonomy" id="396268"/>
    <lineage>
        <taxon>Bacteria</taxon>
        <taxon>Bacillati</taxon>
        <taxon>Bacillota</taxon>
        <taxon>Bacilli</taxon>
        <taxon>Lactobacillales</taxon>
        <taxon>Lactobacillaceae</taxon>
        <taxon>Limosilactobacillus</taxon>
    </lineage>
</organism>
<proteinExistence type="predicted"/>
<dbReference type="EMBL" id="JQBW01000005">
    <property type="protein sequence ID" value="KRN59255.1"/>
    <property type="molecule type" value="Genomic_DNA"/>
</dbReference>
<name>A0A0R2IAS0_9LACO</name>
<dbReference type="SUPFAM" id="SSF50814">
    <property type="entry name" value="Lipocalins"/>
    <property type="match status" value="1"/>
</dbReference>
<comment type="caution">
    <text evidence="1">The sequence shown here is derived from an EMBL/GenBank/DDBJ whole genome shotgun (WGS) entry which is preliminary data.</text>
</comment>
<dbReference type="Proteomes" id="UP000050934">
    <property type="component" value="Unassembled WGS sequence"/>
</dbReference>